<evidence type="ECO:0000256" key="1">
    <source>
        <dbReference type="SAM" id="Phobius"/>
    </source>
</evidence>
<feature type="transmembrane region" description="Helical" evidence="1">
    <location>
        <begin position="56"/>
        <end position="74"/>
    </location>
</feature>
<dbReference type="EMBL" id="JAULSU010000002">
    <property type="protein sequence ID" value="KAK0627884.1"/>
    <property type="molecule type" value="Genomic_DNA"/>
</dbReference>
<feature type="transmembrane region" description="Helical" evidence="1">
    <location>
        <begin position="94"/>
        <end position="114"/>
    </location>
</feature>
<sequence>MFPPTNPSQAARRETFLEAVQQAAIFGGSITFVLIVGSNSPPTRHFTDQTVRDLLSGAWLLFSIALGGATLARVRATAGGKEQSVFELQEGYRFYVIGLFALAAFCVLSVVVLAYSDVGWAALAVMGLGIVYVTAKGLRRRWRRARMRQEESQP</sequence>
<keyword evidence="3" id="KW-1185">Reference proteome</keyword>
<evidence type="ECO:0000313" key="3">
    <source>
        <dbReference type="Proteomes" id="UP001175000"/>
    </source>
</evidence>
<comment type="caution">
    <text evidence="2">The sequence shown here is derived from an EMBL/GenBank/DDBJ whole genome shotgun (WGS) entry which is preliminary data.</text>
</comment>
<feature type="transmembrane region" description="Helical" evidence="1">
    <location>
        <begin position="120"/>
        <end position="138"/>
    </location>
</feature>
<organism evidence="2 3">
    <name type="scientific">Immersiella caudata</name>
    <dbReference type="NCBI Taxonomy" id="314043"/>
    <lineage>
        <taxon>Eukaryota</taxon>
        <taxon>Fungi</taxon>
        <taxon>Dikarya</taxon>
        <taxon>Ascomycota</taxon>
        <taxon>Pezizomycotina</taxon>
        <taxon>Sordariomycetes</taxon>
        <taxon>Sordariomycetidae</taxon>
        <taxon>Sordariales</taxon>
        <taxon>Lasiosphaeriaceae</taxon>
        <taxon>Immersiella</taxon>
    </lineage>
</organism>
<dbReference type="Proteomes" id="UP001175000">
    <property type="component" value="Unassembled WGS sequence"/>
</dbReference>
<protein>
    <submittedName>
        <fullName evidence="2">Uncharacterized protein</fullName>
    </submittedName>
</protein>
<keyword evidence="1" id="KW-0472">Membrane</keyword>
<dbReference type="AlphaFoldDB" id="A0AA39X5V6"/>
<evidence type="ECO:0000313" key="2">
    <source>
        <dbReference type="EMBL" id="KAK0627884.1"/>
    </source>
</evidence>
<proteinExistence type="predicted"/>
<reference evidence="2" key="1">
    <citation type="submission" date="2023-06" db="EMBL/GenBank/DDBJ databases">
        <title>Genome-scale phylogeny and comparative genomics of the fungal order Sordariales.</title>
        <authorList>
            <consortium name="Lawrence Berkeley National Laboratory"/>
            <person name="Hensen N."/>
            <person name="Bonometti L."/>
            <person name="Westerberg I."/>
            <person name="Brannstrom I.O."/>
            <person name="Guillou S."/>
            <person name="Cros-Aarteil S."/>
            <person name="Calhoun S."/>
            <person name="Haridas S."/>
            <person name="Kuo A."/>
            <person name="Mondo S."/>
            <person name="Pangilinan J."/>
            <person name="Riley R."/>
            <person name="Labutti K."/>
            <person name="Andreopoulos B."/>
            <person name="Lipzen A."/>
            <person name="Chen C."/>
            <person name="Yanf M."/>
            <person name="Daum C."/>
            <person name="Ng V."/>
            <person name="Clum A."/>
            <person name="Steindorff A."/>
            <person name="Ohm R."/>
            <person name="Martin F."/>
            <person name="Silar P."/>
            <person name="Natvig D."/>
            <person name="Lalanne C."/>
            <person name="Gautier V."/>
            <person name="Ament-Velasquez S.L."/>
            <person name="Kruys A."/>
            <person name="Hutchinson M.I."/>
            <person name="Powell A.J."/>
            <person name="Barry K."/>
            <person name="Miller A.N."/>
            <person name="Grigoriev I.V."/>
            <person name="Debuchy R."/>
            <person name="Gladieux P."/>
            <person name="Thoren M.H."/>
            <person name="Johannesson H."/>
        </authorList>
    </citation>
    <scope>NUCLEOTIDE SEQUENCE</scope>
    <source>
        <strain evidence="2">CBS 606.72</strain>
    </source>
</reference>
<name>A0AA39X5V6_9PEZI</name>
<keyword evidence="1" id="KW-1133">Transmembrane helix</keyword>
<accession>A0AA39X5V6</accession>
<keyword evidence="1" id="KW-0812">Transmembrane</keyword>
<gene>
    <name evidence="2" type="ORF">B0T14DRAFT_580172</name>
</gene>